<proteinExistence type="predicted"/>
<comment type="caution">
    <text evidence="2">The sequence shown here is derived from an EMBL/GenBank/DDBJ whole genome shotgun (WGS) entry which is preliminary data.</text>
</comment>
<evidence type="ECO:0000313" key="3">
    <source>
        <dbReference type="Proteomes" id="UP000807716"/>
    </source>
</evidence>
<gene>
    <name evidence="2" type="ORF">DFQ27_000377</name>
</gene>
<accession>A0A9P6TWE0</accession>
<evidence type="ECO:0000256" key="1">
    <source>
        <dbReference type="SAM" id="MobiDB-lite"/>
    </source>
</evidence>
<protein>
    <submittedName>
        <fullName evidence="2">Uncharacterized protein</fullName>
    </submittedName>
</protein>
<dbReference type="EMBL" id="JAAAJB010001087">
    <property type="protein sequence ID" value="KAG0249078.1"/>
    <property type="molecule type" value="Genomic_DNA"/>
</dbReference>
<evidence type="ECO:0000313" key="2">
    <source>
        <dbReference type="EMBL" id="KAG0249078.1"/>
    </source>
</evidence>
<dbReference type="Proteomes" id="UP000807716">
    <property type="component" value="Unassembled WGS sequence"/>
</dbReference>
<sequence length="67" mass="6855">MNSFKPVKVQVVDVAVDVVDPEWRAEVVHIEVAAEDKEVIGRGGEEASGGSGGIAPARGRGRGGQGA</sequence>
<organism evidence="2 3">
    <name type="scientific">Actinomortierella ambigua</name>
    <dbReference type="NCBI Taxonomy" id="1343610"/>
    <lineage>
        <taxon>Eukaryota</taxon>
        <taxon>Fungi</taxon>
        <taxon>Fungi incertae sedis</taxon>
        <taxon>Mucoromycota</taxon>
        <taxon>Mortierellomycotina</taxon>
        <taxon>Mortierellomycetes</taxon>
        <taxon>Mortierellales</taxon>
        <taxon>Mortierellaceae</taxon>
        <taxon>Actinomortierella</taxon>
    </lineage>
</organism>
<dbReference type="AlphaFoldDB" id="A0A9P6TWE0"/>
<name>A0A9P6TWE0_9FUNG</name>
<feature type="non-terminal residue" evidence="2">
    <location>
        <position position="67"/>
    </location>
</feature>
<reference evidence="2" key="1">
    <citation type="journal article" date="2020" name="Fungal Divers.">
        <title>Resolving the Mortierellaceae phylogeny through synthesis of multi-gene phylogenetics and phylogenomics.</title>
        <authorList>
            <person name="Vandepol N."/>
            <person name="Liber J."/>
            <person name="Desiro A."/>
            <person name="Na H."/>
            <person name="Kennedy M."/>
            <person name="Barry K."/>
            <person name="Grigoriev I.V."/>
            <person name="Miller A.N."/>
            <person name="O'Donnell K."/>
            <person name="Stajich J.E."/>
            <person name="Bonito G."/>
        </authorList>
    </citation>
    <scope>NUCLEOTIDE SEQUENCE</scope>
    <source>
        <strain evidence="2">BC1065</strain>
    </source>
</reference>
<feature type="region of interest" description="Disordered" evidence="1">
    <location>
        <begin position="40"/>
        <end position="67"/>
    </location>
</feature>
<keyword evidence="3" id="KW-1185">Reference proteome</keyword>